<dbReference type="PROSITE" id="PS50902">
    <property type="entry name" value="FLAVODOXIN_LIKE"/>
    <property type="match status" value="1"/>
</dbReference>
<evidence type="ECO:0000256" key="1">
    <source>
        <dbReference type="ARBA" id="ARBA00001929"/>
    </source>
</evidence>
<dbReference type="SUPFAM" id="SSF52922">
    <property type="entry name" value="TK C-terminal domain-like"/>
    <property type="match status" value="1"/>
</dbReference>
<dbReference type="PROSITE" id="PS00365">
    <property type="entry name" value="NIR_SIR"/>
    <property type="match status" value="1"/>
</dbReference>
<keyword evidence="12" id="KW-0411">Iron-sulfur</keyword>
<evidence type="ECO:0000256" key="7">
    <source>
        <dbReference type="ARBA" id="ARBA00022617"/>
    </source>
</evidence>
<dbReference type="SUPFAM" id="SSF52518">
    <property type="entry name" value="Thiamin diphosphate-binding fold (THDP-binding)"/>
    <property type="match status" value="1"/>
</dbReference>
<evidence type="ECO:0000256" key="14">
    <source>
        <dbReference type="SAM" id="MobiDB-lite"/>
    </source>
</evidence>
<dbReference type="EMBL" id="MBFT01000035">
    <property type="protein sequence ID" value="PVU99466.1"/>
    <property type="molecule type" value="Genomic_DNA"/>
</dbReference>
<dbReference type="InterPro" id="IPR006067">
    <property type="entry name" value="NO2/SO3_Rdtase_4Fe4S_dom"/>
</dbReference>
<dbReference type="InterPro" id="IPR006066">
    <property type="entry name" value="NO2/SO3_Rdtase_FeS/sirohaem_BS"/>
</dbReference>
<evidence type="ECO:0000256" key="11">
    <source>
        <dbReference type="ARBA" id="ARBA00023004"/>
    </source>
</evidence>
<dbReference type="GO" id="GO:0009337">
    <property type="term" value="C:sulfite reductase complex (NADPH)"/>
    <property type="evidence" value="ECO:0007669"/>
    <property type="project" value="UniProtKB-ARBA"/>
</dbReference>
<name>A0A2T9Z4K5_9FUNG</name>
<evidence type="ECO:0000256" key="6">
    <source>
        <dbReference type="ARBA" id="ARBA00022485"/>
    </source>
</evidence>
<dbReference type="InterPro" id="IPR009014">
    <property type="entry name" value="Transketo_C/PFOR_II"/>
</dbReference>
<keyword evidence="11" id="KW-0408">Iron</keyword>
<dbReference type="Gene3D" id="3.40.50.360">
    <property type="match status" value="1"/>
</dbReference>
<dbReference type="GO" id="GO:0000103">
    <property type="term" value="P:sulfate assimilation"/>
    <property type="evidence" value="ECO:0007669"/>
    <property type="project" value="TreeGrafter"/>
</dbReference>
<dbReference type="FunFam" id="3.40.50.360:FF:000016">
    <property type="entry name" value="Sulfite reductase subunit beta"/>
    <property type="match status" value="1"/>
</dbReference>
<keyword evidence="6" id="KW-0004">4Fe-4S</keyword>
<keyword evidence="7" id="KW-0349">Heme</keyword>
<evidence type="ECO:0000313" key="16">
    <source>
        <dbReference type="EMBL" id="PVU99466.1"/>
    </source>
</evidence>
<dbReference type="Pfam" id="PF03460">
    <property type="entry name" value="NIR_SIR_ferr"/>
    <property type="match status" value="2"/>
</dbReference>
<comment type="caution">
    <text evidence="16">The sequence shown here is derived from an EMBL/GenBank/DDBJ whole genome shotgun (WGS) entry which is preliminary data.</text>
</comment>
<evidence type="ECO:0000256" key="13">
    <source>
        <dbReference type="ARBA" id="ARBA00052219"/>
    </source>
</evidence>
<keyword evidence="9" id="KW-0521">NADP</keyword>
<comment type="pathway">
    <text evidence="3">Sulfur metabolism; hydrogen sulfide biosynthesis; hydrogen sulfide from sulfite (NADPH route): step 1/1.</text>
</comment>
<dbReference type="GO" id="GO:0010181">
    <property type="term" value="F:FMN binding"/>
    <property type="evidence" value="ECO:0007669"/>
    <property type="project" value="InterPro"/>
</dbReference>
<dbReference type="GO" id="GO:0004783">
    <property type="term" value="F:sulfite reductase (NADPH) activity"/>
    <property type="evidence" value="ECO:0007669"/>
    <property type="project" value="UniProtKB-EC"/>
</dbReference>
<dbReference type="InterPro" id="IPR045854">
    <property type="entry name" value="NO2/SO3_Rdtase_4Fe4S_sf"/>
</dbReference>
<dbReference type="FunFam" id="3.30.413.10:FF:000003">
    <property type="entry name" value="Sulfite reductase [NADPH] hemoprotein beta-component"/>
    <property type="match status" value="1"/>
</dbReference>
<evidence type="ECO:0000259" key="15">
    <source>
        <dbReference type="PROSITE" id="PS50902"/>
    </source>
</evidence>
<dbReference type="GO" id="GO:0046872">
    <property type="term" value="F:metal ion binding"/>
    <property type="evidence" value="ECO:0007669"/>
    <property type="project" value="UniProtKB-KW"/>
</dbReference>
<dbReference type="InterPro" id="IPR005117">
    <property type="entry name" value="NiRdtase/SiRdtase_haem-b_fer"/>
</dbReference>
<protein>
    <recommendedName>
        <fullName evidence="5">assimilatory sulfite reductase (NADPH)</fullName>
        <ecNumber evidence="5">1.8.1.2</ecNumber>
    </recommendedName>
</protein>
<dbReference type="InterPro" id="IPR036136">
    <property type="entry name" value="Nit/Sulf_reduc_fer-like_dom_sf"/>
</dbReference>
<keyword evidence="8" id="KW-0479">Metal-binding</keyword>
<evidence type="ECO:0000256" key="2">
    <source>
        <dbReference type="ARBA" id="ARBA00001966"/>
    </source>
</evidence>
<feature type="compositionally biased region" description="Basic and acidic residues" evidence="14">
    <location>
        <begin position="239"/>
        <end position="249"/>
    </location>
</feature>
<dbReference type="InterPro" id="IPR001094">
    <property type="entry name" value="Flavdoxin-like"/>
</dbReference>
<dbReference type="Gene3D" id="3.30.413.10">
    <property type="entry name" value="Sulfite Reductase Hemoprotein, domain 1"/>
    <property type="match status" value="2"/>
</dbReference>
<dbReference type="STRING" id="61424.A0A2T9Z4K5"/>
<evidence type="ECO:0000256" key="3">
    <source>
        <dbReference type="ARBA" id="ARBA00004774"/>
    </source>
</evidence>
<evidence type="ECO:0000256" key="5">
    <source>
        <dbReference type="ARBA" id="ARBA00012604"/>
    </source>
</evidence>
<evidence type="ECO:0000256" key="10">
    <source>
        <dbReference type="ARBA" id="ARBA00023002"/>
    </source>
</evidence>
<dbReference type="NCBIfam" id="NF010029">
    <property type="entry name" value="PRK13504.1"/>
    <property type="match status" value="1"/>
</dbReference>
<dbReference type="PRINTS" id="PR00369">
    <property type="entry name" value="FLAVODOXIN"/>
</dbReference>
<evidence type="ECO:0000256" key="12">
    <source>
        <dbReference type="ARBA" id="ARBA00023014"/>
    </source>
</evidence>
<proteinExistence type="inferred from homology"/>
<dbReference type="PRINTS" id="PR00397">
    <property type="entry name" value="SIROHAEM"/>
</dbReference>
<dbReference type="InterPro" id="IPR045169">
    <property type="entry name" value="NO2/SO3_Rdtase_4Fe4S_prot"/>
</dbReference>
<dbReference type="SUPFAM" id="SSF52218">
    <property type="entry name" value="Flavoproteins"/>
    <property type="match status" value="1"/>
</dbReference>
<dbReference type="InterPro" id="IPR008254">
    <property type="entry name" value="Flavodoxin/NO_synth"/>
</dbReference>
<dbReference type="GO" id="GO:0020037">
    <property type="term" value="F:heme binding"/>
    <property type="evidence" value="ECO:0007669"/>
    <property type="project" value="InterPro"/>
</dbReference>
<evidence type="ECO:0000256" key="4">
    <source>
        <dbReference type="ARBA" id="ARBA00010429"/>
    </source>
</evidence>
<dbReference type="OrthoDB" id="1688044at2759"/>
<sequence>MDTKSQKYNPLEAAILSAIHANSTIIVEDNSSISSALASLESVLKNSKEATQAEKKAFTDIIKVKPYGDFSRALDITLDSVRPKNDSSISVIATSDILLSLLTIVNRYSRQPFSKINSESFKPALIINVCVTSSADGQVDTSSIFAFSDLKCAILTSSNSQESYDFVKVGNIASKETGLPIIHYFDVNNSQKSTDALVFTNNEDIHKIYQSKHEEILQKIKEKEEKTQTEPENETNPESESKKNEEKETIISLTESLGAAFESVSLNTPYSSITYKGSDTAKVVFVSPVITDLNKIIAAGNSSKTNSNEYAFIEINQYRPFPKAAIIESLPKTTEKLVLLEQLKPNTNVWGPLVYDFVLLSQDSDYVSKMQSNPLIIDVQSSLSLRSVFNAESKSKIKSIVKRLLKEVSKTSSSTLIRLETLLNEEPTTGSTNVTKDIDETHTQKNVHQELEYANKIMYQQILNTAFEGRLSIVNSADPQTIWGEANKLETNPEYSFGVVLAIEQKRQQLLNSILSLLKDNKGYVGSELELLLSKWAKDYNESSNVLPHLTEKIIELLDLNTDNESENLKNIKSLKDYFRKRSNWLIGTDEWAVDIGNSGVHHVLSSGININMLIIDTSDYSDSSEDSASVIKRRISQKKDIGLYALNYGNAYVASISAYSSYTQALTALIEADSYPGPSIILAHLPKHSESTEIVSSTYLPIETMKLSKLAVDSGKWPLYRWKPNHDKEGSFVLDSQKLKAEIQSFLDRNNMLTVISNTVPKFYSGIDNTLEARKSREQARAAQRDLEKLMAGLQGPSITILYCSDASNAEEASRRINRGAKLRGLNSEMIAMDDFDSSELEYKNLVIFVVSTAGQGEFPANGRTFWKAISSASINLSNLQYAVFGLGDSHYWPLKEDKIYYNKPSKDLDKRLAELSAQRLTDIGLGDDQDEDGWETGFSAWEPRVWEALGVSSDVDSSIALDDEPPKISDEDNKIQSNYLRGNIVSELEDKSKGNVDDFTGKLLKFHGTYGQDDRDLREKRAESGLSPAYSFMIRVRLPGGRSTTDQWLNMDKLADTYGNGTIKITTRQTFQLHGVLKENLRTTINGINKGLLDTIAACGDVNRNVVSSANPLQQHLRDEVGFLARDISNALLPKSTAFHEIWVADKMVAGQAVQDFEPMYGKAYLPRKFKIAIAIPPENDVDVFAYDLGLVAILNDKEEITGYNVAIGGGMGMTHNNKKTYPRLATVIGYIDKTDVIKVCTEIVTVQRDFGDRKNRKHARMKYTVDDHGAEWYKEQVEERSGVKFEPEKPYHFDRNGDRYGWVDSTPGFKNYTMFIQNGRVADIPGYQLKSALKEIAKVHKGYFQLTCNSHLILADVPDSDVENMDQLLKKLKVHNKNYSGLRLNSMACTSLPTCGLAMAESERYLPSLVTLLDQIIDESGLRNNSIVIRMTGCPNGCARPYNAEIALVGKAPGTYNLYLGGAHNGSRLNKVYKESVNEEQIIDALTPIIKRYAIEKMDDEKFGDFVIRSGIIKKTNQGLDFHS</sequence>
<dbReference type="EC" id="1.8.1.2" evidence="5"/>
<dbReference type="SUPFAM" id="SSF56014">
    <property type="entry name" value="Nitrite and sulphite reductase 4Fe-4S domain-like"/>
    <property type="match status" value="2"/>
</dbReference>
<dbReference type="Gene3D" id="3.40.50.970">
    <property type="match status" value="2"/>
</dbReference>
<feature type="domain" description="Flavodoxin-like" evidence="15">
    <location>
        <begin position="800"/>
        <end position="948"/>
    </location>
</feature>
<dbReference type="Gene3D" id="3.40.50.920">
    <property type="match status" value="1"/>
</dbReference>
<dbReference type="GO" id="GO:0051539">
    <property type="term" value="F:4 iron, 4 sulfur cluster binding"/>
    <property type="evidence" value="ECO:0007669"/>
    <property type="project" value="UniProtKB-KW"/>
</dbReference>
<evidence type="ECO:0000256" key="9">
    <source>
        <dbReference type="ARBA" id="ARBA00022857"/>
    </source>
</evidence>
<keyword evidence="10" id="KW-0560">Oxidoreductase</keyword>
<dbReference type="PANTHER" id="PTHR11493:SF47">
    <property type="entry name" value="SULFITE REDUCTASE [NADPH] SUBUNIT BETA"/>
    <property type="match status" value="1"/>
</dbReference>
<evidence type="ECO:0000256" key="8">
    <source>
        <dbReference type="ARBA" id="ARBA00022723"/>
    </source>
</evidence>
<comment type="similarity">
    <text evidence="4">Belongs to the nitrite and sulfite reductase 4Fe-4S domain family.</text>
</comment>
<gene>
    <name evidence="16" type="ORF">BB559_000692</name>
</gene>
<feature type="region of interest" description="Disordered" evidence="14">
    <location>
        <begin position="222"/>
        <end position="249"/>
    </location>
</feature>
<dbReference type="Pfam" id="PF01077">
    <property type="entry name" value="NIR_SIR"/>
    <property type="match status" value="1"/>
</dbReference>
<comment type="cofactor">
    <cofactor evidence="2">
        <name>[4Fe-4S] cluster</name>
        <dbReference type="ChEBI" id="CHEBI:49883"/>
    </cofactor>
</comment>
<comment type="cofactor">
    <cofactor evidence="1">
        <name>siroheme</name>
        <dbReference type="ChEBI" id="CHEBI:60052"/>
    </cofactor>
</comment>
<reference evidence="16 17" key="1">
    <citation type="journal article" date="2018" name="MBio">
        <title>Comparative Genomics Reveals the Core Gene Toolbox for the Fungus-Insect Symbiosis.</title>
        <authorList>
            <person name="Wang Y."/>
            <person name="Stata M."/>
            <person name="Wang W."/>
            <person name="Stajich J.E."/>
            <person name="White M.M."/>
            <person name="Moncalvo J.M."/>
        </authorList>
    </citation>
    <scope>NUCLEOTIDE SEQUENCE [LARGE SCALE GENOMIC DNA]</scope>
    <source>
        <strain evidence="16 17">AUS-77-4</strain>
    </source>
</reference>
<dbReference type="GO" id="GO:0050311">
    <property type="term" value="F:sulfite reductase (ferredoxin) activity"/>
    <property type="evidence" value="ECO:0007669"/>
    <property type="project" value="TreeGrafter"/>
</dbReference>
<dbReference type="SUPFAM" id="SSF55124">
    <property type="entry name" value="Nitrite/Sulfite reductase N-terminal domain-like"/>
    <property type="match status" value="2"/>
</dbReference>
<organism evidence="16 17">
    <name type="scientific">Furculomyces boomerangus</name>
    <dbReference type="NCBI Taxonomy" id="61424"/>
    <lineage>
        <taxon>Eukaryota</taxon>
        <taxon>Fungi</taxon>
        <taxon>Fungi incertae sedis</taxon>
        <taxon>Zoopagomycota</taxon>
        <taxon>Kickxellomycotina</taxon>
        <taxon>Harpellomycetes</taxon>
        <taxon>Harpellales</taxon>
        <taxon>Harpellaceae</taxon>
        <taxon>Furculomyces</taxon>
    </lineage>
</organism>
<dbReference type="Pfam" id="PF00258">
    <property type="entry name" value="Flavodoxin_1"/>
    <property type="match status" value="1"/>
</dbReference>
<keyword evidence="17" id="KW-1185">Reference proteome</keyword>
<dbReference type="InterPro" id="IPR029039">
    <property type="entry name" value="Flavoprotein-like_sf"/>
</dbReference>
<dbReference type="PANTHER" id="PTHR11493">
    <property type="entry name" value="SULFITE REDUCTASE [NADPH] SUBUNIT BETA-RELATED"/>
    <property type="match status" value="1"/>
</dbReference>
<dbReference type="Proteomes" id="UP000245699">
    <property type="component" value="Unassembled WGS sequence"/>
</dbReference>
<accession>A0A2T9Z4K5</accession>
<comment type="catalytic activity">
    <reaction evidence="13">
        <text>hydrogen sulfide + 3 NADP(+) + 3 H2O = sulfite + 3 NADPH + 4 H(+)</text>
        <dbReference type="Rhea" id="RHEA:13801"/>
        <dbReference type="ChEBI" id="CHEBI:15377"/>
        <dbReference type="ChEBI" id="CHEBI:15378"/>
        <dbReference type="ChEBI" id="CHEBI:17359"/>
        <dbReference type="ChEBI" id="CHEBI:29919"/>
        <dbReference type="ChEBI" id="CHEBI:57783"/>
        <dbReference type="ChEBI" id="CHEBI:58349"/>
        <dbReference type="EC" id="1.8.1.2"/>
    </reaction>
</comment>
<dbReference type="FunFam" id="3.30.413.10:FF:000004">
    <property type="entry name" value="Sulfite reductase [NADPH] hemoprotein beta-component"/>
    <property type="match status" value="1"/>
</dbReference>
<dbReference type="InterPro" id="IPR029061">
    <property type="entry name" value="THDP-binding"/>
</dbReference>
<evidence type="ECO:0000313" key="17">
    <source>
        <dbReference type="Proteomes" id="UP000245699"/>
    </source>
</evidence>